<gene>
    <name evidence="2" type="ordered locus">BN4_11262</name>
</gene>
<dbReference type="Proteomes" id="UP000011724">
    <property type="component" value="Chromosome"/>
</dbReference>
<protein>
    <recommendedName>
        <fullName evidence="1">DUF6933 domain-containing protein</fullName>
    </recommendedName>
</protein>
<dbReference type="HOGENOM" id="CLU_1545148_0_0_7"/>
<dbReference type="RefSeq" id="WP_015414547.1">
    <property type="nucleotide sequence ID" value="NC_020409.1"/>
</dbReference>
<dbReference type="eggNOG" id="ENOG5032D82">
    <property type="taxonomic scope" value="Bacteria"/>
</dbReference>
<dbReference type="Pfam" id="PF22016">
    <property type="entry name" value="DUF6933"/>
    <property type="match status" value="1"/>
</dbReference>
<dbReference type="BioCyc" id="DPIE1322246:BN4_RS17095-MONOMER"/>
<organism evidence="2 3">
    <name type="scientific">Pseudodesulfovibrio piezophilus (strain DSM 21447 / JCM 15486 / C1TLV30)</name>
    <name type="common">Desulfovibrio piezophilus</name>
    <dbReference type="NCBI Taxonomy" id="1322246"/>
    <lineage>
        <taxon>Bacteria</taxon>
        <taxon>Pseudomonadati</taxon>
        <taxon>Thermodesulfobacteriota</taxon>
        <taxon>Desulfovibrionia</taxon>
        <taxon>Desulfovibrionales</taxon>
        <taxon>Desulfovibrionaceae</taxon>
    </lineage>
</organism>
<feature type="domain" description="DUF6933" evidence="1">
    <location>
        <begin position="3"/>
        <end position="155"/>
    </location>
</feature>
<reference evidence="3" key="2">
    <citation type="journal article" date="2013" name="Stand. Genomic Sci.">
        <title>Complete genome sequence of Desulfocapsa sulfexigens, a marine deltaproteobacterium specialized in disproportionating inorganic sulfur compounds.</title>
        <authorList>
            <person name="Finster K.W."/>
            <person name="Kjeldsen K.U."/>
            <person name="Kube M."/>
            <person name="Reinhardt R."/>
            <person name="Mussmann M."/>
            <person name="Amann R."/>
            <person name="Schreiber L."/>
        </authorList>
    </citation>
    <scope>NUCLEOTIDE SEQUENCE [LARGE SCALE GENOMIC DNA]</scope>
    <source>
        <strain evidence="3">DSM 10523 / SB164P1</strain>
    </source>
</reference>
<dbReference type="EMBL" id="FO203427">
    <property type="protein sequence ID" value="CCH48499.1"/>
    <property type="molecule type" value="Genomic_DNA"/>
</dbReference>
<evidence type="ECO:0000313" key="3">
    <source>
        <dbReference type="Proteomes" id="UP000011724"/>
    </source>
</evidence>
<dbReference type="PATRIC" id="fig|879567.3.peg.1310"/>
<evidence type="ECO:0000259" key="1">
    <source>
        <dbReference type="Pfam" id="PF22016"/>
    </source>
</evidence>
<name>M1WPP5_PSEP2</name>
<accession>M1WPP5</accession>
<dbReference type="KEGG" id="dpi:BN4_11262"/>
<reference evidence="2 3" key="1">
    <citation type="journal article" date="2013" name="PLoS ONE">
        <title>The first genomic and proteomic characterization of a deep-sea sulfate reducer: insights into the piezophilic lifestyle of Desulfovibrio piezophilus.</title>
        <authorList>
            <person name="Pradel N."/>
            <person name="Ji B."/>
            <person name="Gimenez G."/>
            <person name="Talla E."/>
            <person name="Lenoble P."/>
            <person name="Garel M."/>
            <person name="Tamburini C."/>
            <person name="Fourquet P."/>
            <person name="Lebrun R."/>
            <person name="Bertin P."/>
            <person name="Denis Y."/>
            <person name="Pophillat M."/>
            <person name="Barbe V."/>
            <person name="Ollivier B."/>
            <person name="Dolla A."/>
        </authorList>
    </citation>
    <scope>NUCLEOTIDE SEQUENCE [LARGE SCALE GENOMIC DNA]</scope>
    <source>
        <strain evidence="3">DSM 10523 / SB164P1</strain>
    </source>
</reference>
<proteinExistence type="predicted"/>
<evidence type="ECO:0000313" key="2">
    <source>
        <dbReference type="EMBL" id="CCH48499.1"/>
    </source>
</evidence>
<keyword evidence="3" id="KW-1185">Reference proteome</keyword>
<dbReference type="InterPro" id="IPR053864">
    <property type="entry name" value="DUF6933"/>
</dbReference>
<dbReference type="AlphaFoldDB" id="M1WPP5"/>
<sequence length="201" mass="22690">MPYIGCTQKLLAEIKPAQILEPTSQRGLQGWQGNIFRFFRRKSVLLVNDETRFAVFMPGLVKKDFMNFDKVFIEHFEIALLGVGATSAQIAQAKLLLGPFSYGKTHSRSVLGTMNDMKFNMEYMLKNRLGHLPRTRSEIQWITGLLNDTPYSGKDIDGCVFAERDMLRLIDGPRSRGMGFCQARNAAISTKNFKGLEGSPF</sequence>